<keyword evidence="6" id="KW-0804">Transcription</keyword>
<reference evidence="12" key="1">
    <citation type="submission" date="2025-08" db="UniProtKB">
        <authorList>
            <consortium name="Ensembl"/>
        </authorList>
    </citation>
    <scope>IDENTIFICATION</scope>
</reference>
<evidence type="ECO:0000256" key="9">
    <source>
        <dbReference type="SAM" id="MobiDB-lite"/>
    </source>
</evidence>
<evidence type="ECO:0000256" key="4">
    <source>
        <dbReference type="ARBA" id="ARBA00023015"/>
    </source>
</evidence>
<evidence type="ECO:0000256" key="3">
    <source>
        <dbReference type="ARBA" id="ARBA00022833"/>
    </source>
</evidence>
<dbReference type="GO" id="GO:0090575">
    <property type="term" value="C:RNA polymerase II transcription regulator complex"/>
    <property type="evidence" value="ECO:0007669"/>
    <property type="project" value="TreeGrafter"/>
</dbReference>
<keyword evidence="7" id="KW-0675">Receptor</keyword>
<evidence type="ECO:0000256" key="7">
    <source>
        <dbReference type="ARBA" id="ARBA00023170"/>
    </source>
</evidence>
<dbReference type="SMART" id="SM00430">
    <property type="entry name" value="HOLI"/>
    <property type="match status" value="1"/>
</dbReference>
<organism evidence="12 13">
    <name type="scientific">Xiphophorus couchianus</name>
    <name type="common">Monterrey platyfish</name>
    <dbReference type="NCBI Taxonomy" id="32473"/>
    <lineage>
        <taxon>Eukaryota</taxon>
        <taxon>Metazoa</taxon>
        <taxon>Chordata</taxon>
        <taxon>Craniata</taxon>
        <taxon>Vertebrata</taxon>
        <taxon>Euteleostomi</taxon>
        <taxon>Actinopterygii</taxon>
        <taxon>Neopterygii</taxon>
        <taxon>Teleostei</taxon>
        <taxon>Neoteleostei</taxon>
        <taxon>Acanthomorphata</taxon>
        <taxon>Ovalentaria</taxon>
        <taxon>Atherinomorphae</taxon>
        <taxon>Cyprinodontiformes</taxon>
        <taxon>Poeciliidae</taxon>
        <taxon>Poeciliinae</taxon>
        <taxon>Xiphophorus</taxon>
    </lineage>
</organism>
<proteinExistence type="predicted"/>
<protein>
    <submittedName>
        <fullName evidence="12">Nuclear receptor subfamily 1, group H, member 5</fullName>
    </submittedName>
</protein>
<dbReference type="PROSITE" id="PS51030">
    <property type="entry name" value="NUCLEAR_REC_DBD_2"/>
    <property type="match status" value="1"/>
</dbReference>
<keyword evidence="3" id="KW-0862">Zinc</keyword>
<evidence type="ECO:0000256" key="5">
    <source>
        <dbReference type="ARBA" id="ARBA00023125"/>
    </source>
</evidence>
<evidence type="ECO:0000256" key="8">
    <source>
        <dbReference type="ARBA" id="ARBA00023242"/>
    </source>
</evidence>
<sequence length="416" mass="45884">MREWTESEMSFPAGGYLSTSEGYCSAEPLQYYDVLADPVGYPLQDPDLQLLPYSQQQCFPANLPFPFYSSPPSSTSPPSSLASSSQLCHPLYQYGSHSLEGPCDQGPEPLSLGLNQGLAPTGLPLVRRPRMGSGGKGKGQDELCVVCGDKASGYHYNALTCEGCKFFRRSVTKKAVYHCKSGGGCEMDMYMRRKCQDCRLRKCRAVGMLAELLTEVQCQSKRLRKGGKSRGQEEEESADGRRVSSTCRLPAQTQPATLTREQKHVVDRMVESHRQFRDQDSFDLLDFSDQMSLLSVSSLEVMFLLSAQQFSSNPASPTPCSEDLLGSVLNFLHSMAVLRVTEAEYTLLTATALLCSRASLQAVSGVEKMQELILDLLSRVCGAQTGATGRRGPQRFGRLLGRLTELRTLHHNYLLL</sequence>
<dbReference type="GO" id="GO:0000122">
    <property type="term" value="P:negative regulation of transcription by RNA polymerase II"/>
    <property type="evidence" value="ECO:0007669"/>
    <property type="project" value="TreeGrafter"/>
</dbReference>
<dbReference type="AlphaFoldDB" id="A0A3B5KZ62"/>
<evidence type="ECO:0000313" key="12">
    <source>
        <dbReference type="Ensembl" id="ENSXCOP00000003335.1"/>
    </source>
</evidence>
<evidence type="ECO:0000256" key="2">
    <source>
        <dbReference type="ARBA" id="ARBA00022771"/>
    </source>
</evidence>
<keyword evidence="8" id="KW-0539">Nucleus</keyword>
<dbReference type="Proteomes" id="UP000261380">
    <property type="component" value="Unplaced"/>
</dbReference>
<dbReference type="SUPFAM" id="SSF57716">
    <property type="entry name" value="Glucocorticoid receptor-like (DNA-binding domain)"/>
    <property type="match status" value="1"/>
</dbReference>
<dbReference type="InterPro" id="IPR001628">
    <property type="entry name" value="Znf_hrmn_rcpt"/>
</dbReference>
<dbReference type="PANTHER" id="PTHR24082:SF507">
    <property type="entry name" value="BILE ACID RECEPTOR-RELATED"/>
    <property type="match status" value="1"/>
</dbReference>
<dbReference type="Ensembl" id="ENSXCOT00000003373.1">
    <property type="protein sequence ID" value="ENSXCOP00000003335.1"/>
    <property type="gene ID" value="ENSXCOG00000002633.1"/>
</dbReference>
<keyword evidence="13" id="KW-1185">Reference proteome</keyword>
<dbReference type="Pfam" id="PF00104">
    <property type="entry name" value="Hormone_recep"/>
    <property type="match status" value="1"/>
</dbReference>
<evidence type="ECO:0000256" key="1">
    <source>
        <dbReference type="ARBA" id="ARBA00022723"/>
    </source>
</evidence>
<dbReference type="SMART" id="SM00399">
    <property type="entry name" value="ZnF_C4"/>
    <property type="match status" value="1"/>
</dbReference>
<feature type="region of interest" description="Disordered" evidence="9">
    <location>
        <begin position="223"/>
        <end position="246"/>
    </location>
</feature>
<keyword evidence="2" id="KW-0863">Zinc-finger</keyword>
<dbReference type="Gene3D" id="1.10.565.10">
    <property type="entry name" value="Retinoid X Receptor"/>
    <property type="match status" value="1"/>
</dbReference>
<dbReference type="PANTHER" id="PTHR24082">
    <property type="entry name" value="NUCLEAR HORMONE RECEPTOR"/>
    <property type="match status" value="1"/>
</dbReference>
<dbReference type="FunFam" id="3.30.50.10:FF:000125">
    <property type="entry name" value="FXRbeta"/>
    <property type="match status" value="1"/>
</dbReference>
<dbReference type="InterPro" id="IPR050234">
    <property type="entry name" value="Nuclear_hormone_rcpt_NR1"/>
</dbReference>
<evidence type="ECO:0000259" key="10">
    <source>
        <dbReference type="PROSITE" id="PS51030"/>
    </source>
</evidence>
<dbReference type="GO" id="GO:0008270">
    <property type="term" value="F:zinc ion binding"/>
    <property type="evidence" value="ECO:0007669"/>
    <property type="project" value="UniProtKB-KW"/>
</dbReference>
<evidence type="ECO:0000259" key="11">
    <source>
        <dbReference type="PROSITE" id="PS51843"/>
    </source>
</evidence>
<dbReference type="Pfam" id="PF00105">
    <property type="entry name" value="zf-C4"/>
    <property type="match status" value="1"/>
</dbReference>
<keyword evidence="5" id="KW-0238">DNA-binding</keyword>
<feature type="domain" description="Nuclear receptor" evidence="10">
    <location>
        <begin position="141"/>
        <end position="215"/>
    </location>
</feature>
<keyword evidence="1" id="KW-0479">Metal-binding</keyword>
<evidence type="ECO:0000313" key="13">
    <source>
        <dbReference type="Proteomes" id="UP000261380"/>
    </source>
</evidence>
<dbReference type="Gene3D" id="3.30.50.10">
    <property type="entry name" value="Erythroid Transcription Factor GATA-1, subunit A"/>
    <property type="match status" value="1"/>
</dbReference>
<dbReference type="SUPFAM" id="SSF48508">
    <property type="entry name" value="Nuclear receptor ligand-binding domain"/>
    <property type="match status" value="1"/>
</dbReference>
<evidence type="ECO:0000256" key="6">
    <source>
        <dbReference type="ARBA" id="ARBA00023163"/>
    </source>
</evidence>
<dbReference type="GO" id="GO:0050728">
    <property type="term" value="P:negative regulation of inflammatory response"/>
    <property type="evidence" value="ECO:0007669"/>
    <property type="project" value="TreeGrafter"/>
</dbReference>
<dbReference type="PROSITE" id="PS51843">
    <property type="entry name" value="NR_LBD"/>
    <property type="match status" value="1"/>
</dbReference>
<dbReference type="GO" id="GO:0045944">
    <property type="term" value="P:positive regulation of transcription by RNA polymerase II"/>
    <property type="evidence" value="ECO:0007669"/>
    <property type="project" value="TreeGrafter"/>
</dbReference>
<dbReference type="InterPro" id="IPR035500">
    <property type="entry name" value="NHR-like_dom_sf"/>
</dbReference>
<feature type="domain" description="NR LBD" evidence="11">
    <location>
        <begin position="219"/>
        <end position="416"/>
    </location>
</feature>
<reference evidence="12" key="2">
    <citation type="submission" date="2025-09" db="UniProtKB">
        <authorList>
            <consortium name="Ensembl"/>
        </authorList>
    </citation>
    <scope>IDENTIFICATION</scope>
</reference>
<dbReference type="GO" id="GO:0030154">
    <property type="term" value="P:cell differentiation"/>
    <property type="evidence" value="ECO:0007669"/>
    <property type="project" value="TreeGrafter"/>
</dbReference>
<dbReference type="GeneTree" id="ENSGT00940000166498"/>
<dbReference type="InterPro" id="IPR013088">
    <property type="entry name" value="Znf_NHR/GATA"/>
</dbReference>
<dbReference type="GO" id="GO:0004879">
    <property type="term" value="F:nuclear receptor activity"/>
    <property type="evidence" value="ECO:0007669"/>
    <property type="project" value="TreeGrafter"/>
</dbReference>
<accession>A0A3B5KZ62</accession>
<dbReference type="PRINTS" id="PR00047">
    <property type="entry name" value="STROIDFINGER"/>
</dbReference>
<dbReference type="InterPro" id="IPR000536">
    <property type="entry name" value="Nucl_hrmn_rcpt_lig-bd"/>
</dbReference>
<keyword evidence="4" id="KW-0805">Transcription regulation</keyword>
<name>A0A3B5KZ62_9TELE</name>
<dbReference type="GO" id="GO:0000978">
    <property type="term" value="F:RNA polymerase II cis-regulatory region sequence-specific DNA binding"/>
    <property type="evidence" value="ECO:0007669"/>
    <property type="project" value="TreeGrafter"/>
</dbReference>